<sequence length="211" mass="23158">MEENITSVPVLRFIELLGTFAFAISGIRHAAAKHFDWFGGYVCGIAVAIGGGTIRDVMLGVTPFWMTNPIYMICTAFALVVVIVFAKYMEYLSNAWLVFDTLGLALFTIAGIQKSLACGQPFWVAIIMGCITGAAGGVIRDVLLNNEPVIFRKEIYAIACVFGGLTYWLLREMSMPIEITVTASFFVTCIIRFLAVRYKISLPLLKDSGNA</sequence>
<name>A0ABX2AU12_9BACT</name>
<feature type="transmembrane region" description="Helical" evidence="7">
    <location>
        <begin position="95"/>
        <end position="116"/>
    </location>
</feature>
<protein>
    <submittedName>
        <fullName evidence="9">Trimeric intracellular cation channel family protein</fullName>
    </submittedName>
</protein>
<feature type="transmembrane region" description="Helical" evidence="7">
    <location>
        <begin position="122"/>
        <end position="143"/>
    </location>
</feature>
<comment type="similarity">
    <text evidence="2">Belongs to the UPF0126 family.</text>
</comment>
<evidence type="ECO:0000256" key="3">
    <source>
        <dbReference type="ARBA" id="ARBA00022475"/>
    </source>
</evidence>
<feature type="transmembrane region" description="Helical" evidence="7">
    <location>
        <begin position="12"/>
        <end position="31"/>
    </location>
</feature>
<feature type="transmembrane region" description="Helical" evidence="7">
    <location>
        <begin position="176"/>
        <end position="195"/>
    </location>
</feature>
<evidence type="ECO:0000313" key="10">
    <source>
        <dbReference type="Proteomes" id="UP001193734"/>
    </source>
</evidence>
<gene>
    <name evidence="9" type="ORF">HPS55_01110</name>
</gene>
<dbReference type="PANTHER" id="PTHR30506:SF3">
    <property type="entry name" value="UPF0126 INNER MEMBRANE PROTEIN YADS-RELATED"/>
    <property type="match status" value="1"/>
</dbReference>
<dbReference type="GeneID" id="82156356"/>
<feature type="domain" description="Glycine transporter" evidence="8">
    <location>
        <begin position="13"/>
        <end position="86"/>
    </location>
</feature>
<evidence type="ECO:0000313" key="9">
    <source>
        <dbReference type="EMBL" id="NPE12943.1"/>
    </source>
</evidence>
<dbReference type="Pfam" id="PF03458">
    <property type="entry name" value="Gly_transporter"/>
    <property type="match status" value="2"/>
</dbReference>
<keyword evidence="3" id="KW-1003">Cell membrane</keyword>
<keyword evidence="5 7" id="KW-1133">Transmembrane helix</keyword>
<accession>A0ABX2AU12</accession>
<evidence type="ECO:0000256" key="1">
    <source>
        <dbReference type="ARBA" id="ARBA00004651"/>
    </source>
</evidence>
<keyword evidence="6 7" id="KW-0472">Membrane</keyword>
<keyword evidence="4 7" id="KW-0812">Transmembrane</keyword>
<evidence type="ECO:0000256" key="6">
    <source>
        <dbReference type="ARBA" id="ARBA00023136"/>
    </source>
</evidence>
<feature type="transmembrane region" description="Helical" evidence="7">
    <location>
        <begin position="38"/>
        <end position="58"/>
    </location>
</feature>
<feature type="domain" description="Glycine transporter" evidence="8">
    <location>
        <begin position="98"/>
        <end position="171"/>
    </location>
</feature>
<dbReference type="EMBL" id="JABKKE010000001">
    <property type="protein sequence ID" value="NPE12943.1"/>
    <property type="molecule type" value="Genomic_DNA"/>
</dbReference>
<dbReference type="RefSeq" id="WP_172173778.1">
    <property type="nucleotide sequence ID" value="NZ_CASGIA010000003.1"/>
</dbReference>
<proteinExistence type="inferred from homology"/>
<keyword evidence="10" id="KW-1185">Reference proteome</keyword>
<evidence type="ECO:0000256" key="2">
    <source>
        <dbReference type="ARBA" id="ARBA00008193"/>
    </source>
</evidence>
<reference evidence="9 10" key="1">
    <citation type="submission" date="2020-05" db="EMBL/GenBank/DDBJ databases">
        <title>Distinct polysaccharide utilization as determinants for interspecies competition between intestinal Prevotella spp.</title>
        <authorList>
            <person name="Galvez E.J.C."/>
            <person name="Iljazovic A."/>
            <person name="Strowig T."/>
        </authorList>
    </citation>
    <scope>NUCLEOTIDE SEQUENCE [LARGE SCALE GENOMIC DNA]</scope>
    <source>
        <strain evidence="9 10">PROD</strain>
    </source>
</reference>
<organism evidence="9 10">
    <name type="scientific">Xylanibacter rodentium</name>
    <dbReference type="NCBI Taxonomy" id="2736289"/>
    <lineage>
        <taxon>Bacteria</taxon>
        <taxon>Pseudomonadati</taxon>
        <taxon>Bacteroidota</taxon>
        <taxon>Bacteroidia</taxon>
        <taxon>Bacteroidales</taxon>
        <taxon>Prevotellaceae</taxon>
        <taxon>Xylanibacter</taxon>
    </lineage>
</organism>
<evidence type="ECO:0000256" key="7">
    <source>
        <dbReference type="SAM" id="Phobius"/>
    </source>
</evidence>
<dbReference type="PANTHER" id="PTHR30506">
    <property type="entry name" value="INNER MEMBRANE PROTEIN"/>
    <property type="match status" value="1"/>
</dbReference>
<comment type="caution">
    <text evidence="9">The sequence shown here is derived from an EMBL/GenBank/DDBJ whole genome shotgun (WGS) entry which is preliminary data.</text>
</comment>
<feature type="transmembrane region" description="Helical" evidence="7">
    <location>
        <begin position="155"/>
        <end position="170"/>
    </location>
</feature>
<dbReference type="InterPro" id="IPR005115">
    <property type="entry name" value="Gly_transporter"/>
</dbReference>
<feature type="transmembrane region" description="Helical" evidence="7">
    <location>
        <begin position="70"/>
        <end position="88"/>
    </location>
</feature>
<evidence type="ECO:0000259" key="8">
    <source>
        <dbReference type="Pfam" id="PF03458"/>
    </source>
</evidence>
<dbReference type="Proteomes" id="UP001193734">
    <property type="component" value="Unassembled WGS sequence"/>
</dbReference>
<comment type="subcellular location">
    <subcellularLocation>
        <location evidence="1">Cell membrane</location>
        <topology evidence="1">Multi-pass membrane protein</topology>
    </subcellularLocation>
</comment>
<evidence type="ECO:0000256" key="4">
    <source>
        <dbReference type="ARBA" id="ARBA00022692"/>
    </source>
</evidence>
<evidence type="ECO:0000256" key="5">
    <source>
        <dbReference type="ARBA" id="ARBA00022989"/>
    </source>
</evidence>